<organism evidence="2 3">
    <name type="scientific">Sporosarcina pasteurii</name>
    <name type="common">Bacillus pasteurii</name>
    <dbReference type="NCBI Taxonomy" id="1474"/>
    <lineage>
        <taxon>Bacteria</taxon>
        <taxon>Bacillati</taxon>
        <taxon>Bacillota</taxon>
        <taxon>Bacilli</taxon>
        <taxon>Bacillales</taxon>
        <taxon>Caryophanaceae</taxon>
        <taxon>Sporosarcina</taxon>
    </lineage>
</organism>
<feature type="domain" description="Cthe-2314-like HEPN" evidence="1">
    <location>
        <begin position="59"/>
        <end position="192"/>
    </location>
</feature>
<accession>A0A380BLE7</accession>
<evidence type="ECO:0000259" key="1">
    <source>
        <dbReference type="Pfam" id="PF18730"/>
    </source>
</evidence>
<evidence type="ECO:0000313" key="2">
    <source>
        <dbReference type="EMBL" id="SUJ03247.1"/>
    </source>
</evidence>
<dbReference type="OrthoDB" id="2082550at2"/>
<protein>
    <recommendedName>
        <fullName evidence="1">Cthe-2314-like HEPN domain-containing protein</fullName>
    </recommendedName>
</protein>
<dbReference type="EMBL" id="UGYZ01000002">
    <property type="protein sequence ID" value="SUJ03247.1"/>
    <property type="molecule type" value="Genomic_DNA"/>
</dbReference>
<dbReference type="AlphaFoldDB" id="A0A380BLE7"/>
<dbReference type="Proteomes" id="UP000254519">
    <property type="component" value="Unassembled WGS sequence"/>
</dbReference>
<reference evidence="2 3" key="1">
    <citation type="submission" date="2018-06" db="EMBL/GenBank/DDBJ databases">
        <authorList>
            <consortium name="Pathogen Informatics"/>
            <person name="Doyle S."/>
        </authorList>
    </citation>
    <scope>NUCLEOTIDE SEQUENCE [LARGE SCALE GENOMIC DNA]</scope>
    <source>
        <strain evidence="3">ATCC 11859 / DSM 33 / NCIB 8841 / NCTC 4822</strain>
    </source>
</reference>
<sequence>MVDLLKEKDELKEILTANDFIEVFNNFKVEGMEGKEVVGFMSSHNDVSFINKHFNLQAIHRSIRHTNFFIKKSLDKALENIYIQDYKKVELFQPANEFEMEAIFYVENAIFRTVVLWDLLGQLYNEYFNIGVSPRSLYYKGFFKKQKQEELANNIFMYLEKKDLEVDGEMKGHHKFISDYRNKMTHRNSPSVTTLSSFDHNIRLPMRFVNYRVIKDYEKVTLFIQELLTIIETDYKRQIE</sequence>
<dbReference type="RefSeq" id="WP_115360753.1">
    <property type="nucleotide sequence ID" value="NZ_UGYZ01000002.1"/>
</dbReference>
<proteinExistence type="predicted"/>
<name>A0A380BLE7_SPOPA</name>
<keyword evidence="3" id="KW-1185">Reference proteome</keyword>
<gene>
    <name evidence="2" type="ORF">NCTC4822_01381</name>
</gene>
<dbReference type="Pfam" id="PF18730">
    <property type="entry name" value="HEPN_Cthe2314"/>
    <property type="match status" value="1"/>
</dbReference>
<evidence type="ECO:0000313" key="3">
    <source>
        <dbReference type="Proteomes" id="UP000254519"/>
    </source>
</evidence>
<dbReference type="InterPro" id="IPR041394">
    <property type="entry name" value="HEPN_Cthe2314"/>
</dbReference>